<sequence length="159" mass="17977">MDLLETLRRQDETLAGLIAAAREHTAAMAQNDPAFILSVVKKNESLINQLKRQDAEREEIEKQIAEKMKVEEPITLNRLLELMDGSQAKTELRQVAEELKAKLNELFEINKLNSVMAKHGLLYAEQLRNIIQPKTGTTYQGTGCVREQKATISTMNKSI</sequence>
<dbReference type="Proteomes" id="UP000009234">
    <property type="component" value="Chromosome"/>
</dbReference>
<evidence type="ECO:0000313" key="4">
    <source>
        <dbReference type="Proteomes" id="UP000009234"/>
    </source>
</evidence>
<keyword evidence="1" id="KW-1005">Bacterial flagellum biogenesis</keyword>
<evidence type="ECO:0000256" key="1">
    <source>
        <dbReference type="ARBA" id="ARBA00022795"/>
    </source>
</evidence>
<dbReference type="AlphaFoldDB" id="F6DNP0"/>
<proteinExistence type="predicted"/>
<dbReference type="Pfam" id="PF05130">
    <property type="entry name" value="FlgN"/>
    <property type="match status" value="1"/>
</dbReference>
<dbReference type="HOGENOM" id="CLU_1658031_0_0_9"/>
<reference evidence="4" key="1">
    <citation type="submission" date="2011-05" db="EMBL/GenBank/DDBJ databases">
        <title>Complete sequence of Desulfotomaculum ruminis DSM 2154.</title>
        <authorList>
            <person name="Lucas S."/>
            <person name="Copeland A."/>
            <person name="Lapidus A."/>
            <person name="Cheng J.-F."/>
            <person name="Goodwin L."/>
            <person name="Pitluck S."/>
            <person name="Lu M."/>
            <person name="Detter J.C."/>
            <person name="Han C."/>
            <person name="Tapia R."/>
            <person name="Land M."/>
            <person name="Hauser L."/>
            <person name="Kyrpides N."/>
            <person name="Ivanova N."/>
            <person name="Mikhailova N."/>
            <person name="Pagani I."/>
            <person name="Stams A.J.M."/>
            <person name="Plugge C.M."/>
            <person name="Muyzer G."/>
            <person name="Kuever J."/>
            <person name="Parshina S.N."/>
            <person name="Ivanova A.E."/>
            <person name="Nazina T.N."/>
            <person name="Brambilla E."/>
            <person name="Spring S."/>
            <person name="Klenk H.-P."/>
            <person name="Woyke T."/>
        </authorList>
    </citation>
    <scope>NUCLEOTIDE SEQUENCE [LARGE SCALE GENOMIC DNA]</scope>
    <source>
        <strain evidence="4">ATCC 23193 / DSM 2154 / NCIB 8452 / DL</strain>
    </source>
</reference>
<dbReference type="Gene3D" id="1.20.58.300">
    <property type="entry name" value="FlgN-like"/>
    <property type="match status" value="1"/>
</dbReference>
<dbReference type="InterPro" id="IPR007809">
    <property type="entry name" value="FlgN-like"/>
</dbReference>
<name>F6DNP0_DESRL</name>
<reference evidence="3 4" key="2">
    <citation type="journal article" date="2012" name="Stand. Genomic Sci.">
        <title>Complete genome sequence of the sulfate-reducing firmicute Desulfotomaculum ruminis type strain (DL(T)).</title>
        <authorList>
            <person name="Spring S."/>
            <person name="Visser M."/>
            <person name="Lu M."/>
            <person name="Copeland A."/>
            <person name="Lapidus A."/>
            <person name="Lucas S."/>
            <person name="Cheng J.F."/>
            <person name="Han C."/>
            <person name="Tapia R."/>
            <person name="Goodwin L.A."/>
            <person name="Pitluck S."/>
            <person name="Ivanova N."/>
            <person name="Land M."/>
            <person name="Hauser L."/>
            <person name="Larimer F."/>
            <person name="Rohde M."/>
            <person name="Goker M."/>
            <person name="Detter J.C."/>
            <person name="Kyrpides N.C."/>
            <person name="Woyke T."/>
            <person name="Schaap P.J."/>
            <person name="Plugge C.M."/>
            <person name="Muyzer G."/>
            <person name="Kuever J."/>
            <person name="Pereira I.A."/>
            <person name="Parshina S.N."/>
            <person name="Bernier-Latmani R."/>
            <person name="Stams A.J."/>
            <person name="Klenk H.P."/>
        </authorList>
    </citation>
    <scope>NUCLEOTIDE SEQUENCE [LARGE SCALE GENOMIC DNA]</scope>
    <source>
        <strain evidence="4">ATCC 23193 / DSM 2154 / NCIB 8452 / DL</strain>
    </source>
</reference>
<keyword evidence="4" id="KW-1185">Reference proteome</keyword>
<keyword evidence="2" id="KW-0175">Coiled coil</keyword>
<dbReference type="EMBL" id="CP002780">
    <property type="protein sequence ID" value="AEG59485.1"/>
    <property type="molecule type" value="Genomic_DNA"/>
</dbReference>
<dbReference type="KEGG" id="dru:Desru_1210"/>
<dbReference type="SUPFAM" id="SSF140566">
    <property type="entry name" value="FlgN-like"/>
    <property type="match status" value="1"/>
</dbReference>
<dbReference type="STRING" id="696281.Desru_1210"/>
<evidence type="ECO:0000256" key="2">
    <source>
        <dbReference type="SAM" id="Coils"/>
    </source>
</evidence>
<organism evidence="3 4">
    <name type="scientific">Desulforamulus ruminis (strain ATCC 23193 / DSM 2154 / NCIMB 8452 / DL)</name>
    <name type="common">Desulfotomaculum ruminis</name>
    <dbReference type="NCBI Taxonomy" id="696281"/>
    <lineage>
        <taxon>Bacteria</taxon>
        <taxon>Bacillati</taxon>
        <taxon>Bacillota</taxon>
        <taxon>Clostridia</taxon>
        <taxon>Eubacteriales</taxon>
        <taxon>Peptococcaceae</taxon>
        <taxon>Desulforamulus</taxon>
    </lineage>
</organism>
<protein>
    <submittedName>
        <fullName evidence="3">FlgN family protein</fullName>
    </submittedName>
</protein>
<dbReference type="GO" id="GO:0044780">
    <property type="term" value="P:bacterial-type flagellum assembly"/>
    <property type="evidence" value="ECO:0007669"/>
    <property type="project" value="InterPro"/>
</dbReference>
<accession>F6DNP0</accession>
<feature type="coiled-coil region" evidence="2">
    <location>
        <begin position="43"/>
        <end position="109"/>
    </location>
</feature>
<gene>
    <name evidence="3" type="ordered locus">Desru_1210</name>
</gene>
<evidence type="ECO:0000313" key="3">
    <source>
        <dbReference type="EMBL" id="AEG59485.1"/>
    </source>
</evidence>
<dbReference type="InterPro" id="IPR036679">
    <property type="entry name" value="FlgN-like_sf"/>
</dbReference>